<feature type="domain" description="PABC" evidence="2">
    <location>
        <begin position="99"/>
        <end position="191"/>
    </location>
</feature>
<accession>A0A0M0JWM5</accession>
<evidence type="ECO:0000259" key="2">
    <source>
        <dbReference type="PROSITE" id="PS51309"/>
    </source>
</evidence>
<evidence type="ECO:0000313" key="4">
    <source>
        <dbReference type="Proteomes" id="UP000037460"/>
    </source>
</evidence>
<dbReference type="Pfam" id="PF00658">
    <property type="entry name" value="MLLE"/>
    <property type="match status" value="1"/>
</dbReference>
<dbReference type="SUPFAM" id="SSF63570">
    <property type="entry name" value="PABC (PABP) domain"/>
    <property type="match status" value="1"/>
</dbReference>
<reference evidence="4" key="1">
    <citation type="journal article" date="2015" name="PLoS Genet.">
        <title>Genome Sequence and Transcriptome Analyses of Chrysochromulina tobin: Metabolic Tools for Enhanced Algal Fitness in the Prominent Order Prymnesiales (Haptophyceae).</title>
        <authorList>
            <person name="Hovde B.T."/>
            <person name="Deodato C.R."/>
            <person name="Hunsperger H.M."/>
            <person name="Ryken S.A."/>
            <person name="Yost W."/>
            <person name="Jha R.K."/>
            <person name="Patterson J."/>
            <person name="Monnat R.J. Jr."/>
            <person name="Barlow S.B."/>
            <person name="Starkenburg S.R."/>
            <person name="Cattolico R.A."/>
        </authorList>
    </citation>
    <scope>NUCLEOTIDE SEQUENCE</scope>
    <source>
        <strain evidence="4">CCMP291</strain>
    </source>
</reference>
<dbReference type="InterPro" id="IPR002004">
    <property type="entry name" value="PABP_HYD_C"/>
</dbReference>
<feature type="compositionally biased region" description="Basic and acidic residues" evidence="1">
    <location>
        <begin position="282"/>
        <end position="304"/>
    </location>
</feature>
<proteinExistence type="predicted"/>
<dbReference type="PROSITE" id="PS51309">
    <property type="entry name" value="PABC"/>
    <property type="match status" value="1"/>
</dbReference>
<dbReference type="Gene3D" id="1.10.1900.10">
    <property type="entry name" value="c-terminal domain of poly(a) binding protein"/>
    <property type="match status" value="1"/>
</dbReference>
<evidence type="ECO:0000313" key="3">
    <source>
        <dbReference type="EMBL" id="KOO30954.1"/>
    </source>
</evidence>
<keyword evidence="4" id="KW-1185">Reference proteome</keyword>
<dbReference type="Proteomes" id="UP000037460">
    <property type="component" value="Unassembled WGS sequence"/>
</dbReference>
<feature type="compositionally biased region" description="Low complexity" evidence="1">
    <location>
        <begin position="272"/>
        <end position="281"/>
    </location>
</feature>
<feature type="compositionally biased region" description="Basic and acidic residues" evidence="1">
    <location>
        <begin position="256"/>
        <end position="271"/>
    </location>
</feature>
<evidence type="ECO:0000256" key="1">
    <source>
        <dbReference type="SAM" id="MobiDB-lite"/>
    </source>
</evidence>
<dbReference type="InterPro" id="IPR036053">
    <property type="entry name" value="PABP-dom"/>
</dbReference>
<dbReference type="SMART" id="SM00517">
    <property type="entry name" value="PolyA"/>
    <property type="match status" value="1"/>
</dbReference>
<dbReference type="GO" id="GO:0003723">
    <property type="term" value="F:RNA binding"/>
    <property type="evidence" value="ECO:0007669"/>
    <property type="project" value="InterPro"/>
</dbReference>
<gene>
    <name evidence="3" type="ORF">Ctob_014958</name>
</gene>
<dbReference type="AlphaFoldDB" id="A0A0M0JWM5"/>
<comment type="caution">
    <text evidence="3">The sequence shown here is derived from an EMBL/GenBank/DDBJ whole genome shotgun (WGS) entry which is preliminary data.</text>
</comment>
<protein>
    <recommendedName>
        <fullName evidence="2">PABC domain-containing protein</fullName>
    </recommendedName>
</protein>
<feature type="region of interest" description="Disordered" evidence="1">
    <location>
        <begin position="256"/>
        <end position="320"/>
    </location>
</feature>
<dbReference type="EMBL" id="JWZX01002117">
    <property type="protein sequence ID" value="KOO30954.1"/>
    <property type="molecule type" value="Genomic_DNA"/>
</dbReference>
<sequence length="436" mass="46497">MRARAAASLVEAEHAAACAALHAEHAAALAKKDEAIERLIQLLSDKPWHIGARDIATSPGNGAASSAHVPPPPNPFGQGFHPGVECDRSGMIPIVGMRFHLLGHSYDLCQAEYDKLSAAEKGQYEAIPPPVGGFMGVANGAPSEVQPVRARRITGMLLEMGNGELLHLLKSPEALKAKVMEAVSVLEMRAGGFAEAEAFVQAAKLREAELRIHGLLTEKAGLARQLHSQLEANRVLAEEATAFRLARDAAEERATRYAADAESRRERERALRAAADAAAAAKHAEATKEEYAREERRRERERLRRQQHKQGTLAADSPEPVPAASTLLEVVVPSGYKAGDTLDVALEDGGSFEVVIPPGLEPGATFCVEPPADEIDEEEIPSGIERQLVTVPDGVAPGDTFHVSTSWGAVFEVSCPAGVAPGDLIEVELPAEPDPE</sequence>
<organism evidence="3 4">
    <name type="scientific">Chrysochromulina tobinii</name>
    <dbReference type="NCBI Taxonomy" id="1460289"/>
    <lineage>
        <taxon>Eukaryota</taxon>
        <taxon>Haptista</taxon>
        <taxon>Haptophyta</taxon>
        <taxon>Prymnesiophyceae</taxon>
        <taxon>Prymnesiales</taxon>
        <taxon>Chrysochromulinaceae</taxon>
        <taxon>Chrysochromulina</taxon>
    </lineage>
</organism>
<name>A0A0M0JWM5_9EUKA</name>